<dbReference type="GO" id="GO:0005634">
    <property type="term" value="C:nucleus"/>
    <property type="evidence" value="ECO:0007669"/>
    <property type="project" value="UniProtKB-SubCell"/>
</dbReference>
<keyword evidence="7" id="KW-0479">Metal-binding</keyword>
<dbReference type="InterPro" id="IPR015712">
    <property type="entry name" value="DNA-dir_RNA_pol_su2"/>
</dbReference>
<evidence type="ECO:0000256" key="13">
    <source>
        <dbReference type="RuleBase" id="RU000434"/>
    </source>
</evidence>
<evidence type="ECO:0000256" key="6">
    <source>
        <dbReference type="ARBA" id="ARBA00022695"/>
    </source>
</evidence>
<feature type="transmembrane region" description="Helical" evidence="14">
    <location>
        <begin position="594"/>
        <end position="615"/>
    </location>
</feature>
<feature type="domain" description="RNA polymerase Rpb2" evidence="15">
    <location>
        <begin position="199"/>
        <end position="370"/>
    </location>
</feature>
<dbReference type="InterPro" id="IPR037034">
    <property type="entry name" value="RNA_pol_Rpb2_2_sf"/>
</dbReference>
<evidence type="ECO:0000256" key="11">
    <source>
        <dbReference type="ARBA" id="ARBA00023242"/>
    </source>
</evidence>
<dbReference type="InterPro" id="IPR007644">
    <property type="entry name" value="RNA_pol_bsu_protrusion"/>
</dbReference>
<organism evidence="18">
    <name type="scientific">Rhizophora mucronata</name>
    <name type="common">Asiatic mangrove</name>
    <dbReference type="NCBI Taxonomy" id="61149"/>
    <lineage>
        <taxon>Eukaryota</taxon>
        <taxon>Viridiplantae</taxon>
        <taxon>Streptophyta</taxon>
        <taxon>Embryophyta</taxon>
        <taxon>Tracheophyta</taxon>
        <taxon>Spermatophyta</taxon>
        <taxon>Magnoliopsida</taxon>
        <taxon>eudicotyledons</taxon>
        <taxon>Gunneridae</taxon>
        <taxon>Pentapetalae</taxon>
        <taxon>rosids</taxon>
        <taxon>fabids</taxon>
        <taxon>Malpighiales</taxon>
        <taxon>Rhizophoraceae</taxon>
        <taxon>Rhizophora</taxon>
    </lineage>
</organism>
<evidence type="ECO:0000256" key="3">
    <source>
        <dbReference type="ARBA" id="ARBA00012418"/>
    </source>
</evidence>
<keyword evidence="14" id="KW-1133">Transmembrane helix</keyword>
<dbReference type="PANTHER" id="PTHR20856">
    <property type="entry name" value="DNA-DIRECTED RNA POLYMERASE I SUBUNIT 2"/>
    <property type="match status" value="1"/>
</dbReference>
<evidence type="ECO:0000256" key="2">
    <source>
        <dbReference type="ARBA" id="ARBA00006835"/>
    </source>
</evidence>
<dbReference type="InterPro" id="IPR007642">
    <property type="entry name" value="RNA_pol_Rpb2_2"/>
</dbReference>
<dbReference type="GO" id="GO:0006351">
    <property type="term" value="P:DNA-templated transcription"/>
    <property type="evidence" value="ECO:0007669"/>
    <property type="project" value="InterPro"/>
</dbReference>
<keyword evidence="14" id="KW-0812">Transmembrane</keyword>
<evidence type="ECO:0000256" key="12">
    <source>
        <dbReference type="ARBA" id="ARBA00048552"/>
    </source>
</evidence>
<dbReference type="EC" id="2.7.7.6" evidence="3"/>
<keyword evidence="10" id="KW-0804">Transcription</keyword>
<evidence type="ECO:0000256" key="5">
    <source>
        <dbReference type="ARBA" id="ARBA00022679"/>
    </source>
</evidence>
<dbReference type="InterPro" id="IPR007645">
    <property type="entry name" value="RNA_pol_Rpb2_3"/>
</dbReference>
<dbReference type="Gene3D" id="3.90.1110.10">
    <property type="entry name" value="RNA polymerase Rpb2, domain 2"/>
    <property type="match status" value="1"/>
</dbReference>
<dbReference type="GO" id="GO:0003677">
    <property type="term" value="F:DNA binding"/>
    <property type="evidence" value="ECO:0007669"/>
    <property type="project" value="InterPro"/>
</dbReference>
<keyword evidence="9" id="KW-0862">Zinc</keyword>
<dbReference type="FunFam" id="3.90.1100.10:FF:000008">
    <property type="entry name" value="DNA-directed RNA polymerase subunit beta"/>
    <property type="match status" value="1"/>
</dbReference>
<evidence type="ECO:0000256" key="10">
    <source>
        <dbReference type="ARBA" id="ARBA00023163"/>
    </source>
</evidence>
<keyword evidence="5" id="KW-0808">Transferase</keyword>
<evidence type="ECO:0000256" key="8">
    <source>
        <dbReference type="ARBA" id="ARBA00022771"/>
    </source>
</evidence>
<proteinExistence type="inferred from homology"/>
<dbReference type="GO" id="GO:0003899">
    <property type="term" value="F:DNA-directed RNA polymerase activity"/>
    <property type="evidence" value="ECO:0007669"/>
    <property type="project" value="UniProtKB-EC"/>
</dbReference>
<evidence type="ECO:0000313" key="18">
    <source>
        <dbReference type="EMBL" id="MBX21423.1"/>
    </source>
</evidence>
<dbReference type="Pfam" id="PF04563">
    <property type="entry name" value="RNA_pol_Rpb2_1"/>
    <property type="match status" value="1"/>
</dbReference>
<dbReference type="Pfam" id="PF04561">
    <property type="entry name" value="RNA_pol_Rpb2_2"/>
    <property type="match status" value="1"/>
</dbReference>
<sequence>MAAMREMGDYRELEELVRHHIDSYDYMVDRGLEIMLDNIKPVKIHDPFTDTSLSIFLSNPRLYEPQKERGLKTKLSALFPFECRQAKISYTGRFEADVCFQYNGRQAIRERFNFGQLPIMLKSKLCHLRGADPQKLVSLKEECTEMGGYFVLNGIERVARLLILPKRNYPMSMVRGSFRDRRVGFTENAIVIRCVREYQSSLTDQSSITIKLYYLRNGSARLGFWIQGREYLLPVGMVLKALVETTDCEIYEKLTCCYNGKYEKVKGAVGTQLVAERAKIILDEVRDLSLLTRDDCLQHIGEHFQPVIDGLENESALNVAHAVLKDYVFVHLINYEDKFNLLIFMLQKLFSLIDQTSVPDNPDALQNQEVLLPGHLITIYLKEKLEDWLRKAKKTIQEEIAKKNNFNFLAVSDVKKVMDRNPSAQISLAVETMLRTGRLVTQTGLDLQQRAGYTVQAERLNFLRFLSFFRAVHRGASFAGLRTTSVRKLLPESWGFLCPVHTPDGEPCGLLNHMTCFCRVTSYYDSQGLVKDFFDIRKSILNILTGLGMTSSLPKLAQGGLPQVLSVLLDGRVVGSISSSEIEKVVAHLRRLKVLAATVVCFCWIFAIFSIIFFFDTNEKRINLV</sequence>
<dbReference type="GO" id="GO:0008270">
    <property type="term" value="F:zinc ion binding"/>
    <property type="evidence" value="ECO:0007669"/>
    <property type="project" value="UniProtKB-KW"/>
</dbReference>
<keyword evidence="8" id="KW-0863">Zinc-finger</keyword>
<name>A0A2P2LU06_RHIMU</name>
<dbReference type="GO" id="GO:0000428">
    <property type="term" value="C:DNA-directed RNA polymerase complex"/>
    <property type="evidence" value="ECO:0007669"/>
    <property type="project" value="UniProtKB-KW"/>
</dbReference>
<keyword evidence="11" id="KW-0539">Nucleus</keyword>
<protein>
    <recommendedName>
        <fullName evidence="3">DNA-directed RNA polymerase</fullName>
        <ecNumber evidence="3">2.7.7.6</ecNumber>
    </recommendedName>
</protein>
<dbReference type="FunFam" id="3.90.1100.10:FF:000028">
    <property type="entry name" value="DNA-directed RNA polymerase subunit beta"/>
    <property type="match status" value="1"/>
</dbReference>
<evidence type="ECO:0000256" key="14">
    <source>
        <dbReference type="SAM" id="Phobius"/>
    </source>
</evidence>
<keyword evidence="14" id="KW-0472">Membrane</keyword>
<dbReference type="Pfam" id="PF04565">
    <property type="entry name" value="RNA_pol_Rpb2_3"/>
    <property type="match status" value="1"/>
</dbReference>
<dbReference type="GO" id="GO:0032549">
    <property type="term" value="F:ribonucleoside binding"/>
    <property type="evidence" value="ECO:0007669"/>
    <property type="project" value="InterPro"/>
</dbReference>
<keyword evidence="6" id="KW-0548">Nucleotidyltransferase</keyword>
<comment type="subcellular location">
    <subcellularLocation>
        <location evidence="1">Nucleus</location>
    </subcellularLocation>
</comment>
<dbReference type="Gene3D" id="3.90.1100.10">
    <property type="match status" value="2"/>
</dbReference>
<comment type="similarity">
    <text evidence="2 13">Belongs to the RNA polymerase beta chain family.</text>
</comment>
<dbReference type="EMBL" id="GGEC01040939">
    <property type="protein sequence ID" value="MBX21423.1"/>
    <property type="molecule type" value="Transcribed_RNA"/>
</dbReference>
<evidence type="ECO:0000256" key="7">
    <source>
        <dbReference type="ARBA" id="ARBA00022723"/>
    </source>
</evidence>
<evidence type="ECO:0000259" key="15">
    <source>
        <dbReference type="Pfam" id="PF04561"/>
    </source>
</evidence>
<keyword evidence="4 18" id="KW-0240">DNA-directed RNA polymerase</keyword>
<feature type="domain" description="RNA polymerase beta subunit protrusion" evidence="16">
    <location>
        <begin position="15"/>
        <end position="411"/>
    </location>
</feature>
<evidence type="ECO:0000259" key="17">
    <source>
        <dbReference type="Pfam" id="PF04565"/>
    </source>
</evidence>
<accession>A0A2P2LU06</accession>
<feature type="domain" description="RNA polymerase Rpb2" evidence="17">
    <location>
        <begin position="457"/>
        <end position="520"/>
    </location>
</feature>
<evidence type="ECO:0000259" key="16">
    <source>
        <dbReference type="Pfam" id="PF04563"/>
    </source>
</evidence>
<dbReference type="AlphaFoldDB" id="A0A2P2LU06"/>
<evidence type="ECO:0000256" key="4">
    <source>
        <dbReference type="ARBA" id="ARBA00022478"/>
    </source>
</evidence>
<comment type="catalytic activity">
    <reaction evidence="12">
        <text>RNA(n) + a ribonucleoside 5'-triphosphate = RNA(n+1) + diphosphate</text>
        <dbReference type="Rhea" id="RHEA:21248"/>
        <dbReference type="Rhea" id="RHEA-COMP:14527"/>
        <dbReference type="Rhea" id="RHEA-COMP:17342"/>
        <dbReference type="ChEBI" id="CHEBI:33019"/>
        <dbReference type="ChEBI" id="CHEBI:61557"/>
        <dbReference type="ChEBI" id="CHEBI:140395"/>
        <dbReference type="EC" id="2.7.7.6"/>
    </reaction>
</comment>
<evidence type="ECO:0000256" key="1">
    <source>
        <dbReference type="ARBA" id="ARBA00004123"/>
    </source>
</evidence>
<evidence type="ECO:0000256" key="9">
    <source>
        <dbReference type="ARBA" id="ARBA00022833"/>
    </source>
</evidence>
<dbReference type="FunFam" id="3.90.1110.10:FF:000007">
    <property type="entry name" value="DNA-directed RNA polymerase subunit beta"/>
    <property type="match status" value="1"/>
</dbReference>
<dbReference type="SUPFAM" id="SSF64484">
    <property type="entry name" value="beta and beta-prime subunits of DNA dependent RNA-polymerase"/>
    <property type="match status" value="1"/>
</dbReference>
<reference evidence="18" key="1">
    <citation type="submission" date="2018-02" db="EMBL/GenBank/DDBJ databases">
        <title>Rhizophora mucronata_Transcriptome.</title>
        <authorList>
            <person name="Meera S.P."/>
            <person name="Sreeshan A."/>
            <person name="Augustine A."/>
        </authorList>
    </citation>
    <scope>NUCLEOTIDE SEQUENCE</scope>
    <source>
        <tissue evidence="18">Leaf</tissue>
    </source>
</reference>